<dbReference type="SUPFAM" id="SSF52047">
    <property type="entry name" value="RNI-like"/>
    <property type="match status" value="1"/>
</dbReference>
<dbReference type="OrthoDB" id="2585512at2759"/>
<evidence type="ECO:0000313" key="1">
    <source>
        <dbReference type="EMBL" id="KDQ56764.1"/>
    </source>
</evidence>
<organism evidence="1 2">
    <name type="scientific">Jaapia argillacea MUCL 33604</name>
    <dbReference type="NCBI Taxonomy" id="933084"/>
    <lineage>
        <taxon>Eukaryota</taxon>
        <taxon>Fungi</taxon>
        <taxon>Dikarya</taxon>
        <taxon>Basidiomycota</taxon>
        <taxon>Agaricomycotina</taxon>
        <taxon>Agaricomycetes</taxon>
        <taxon>Agaricomycetidae</taxon>
        <taxon>Jaapiales</taxon>
        <taxon>Jaapiaceae</taxon>
        <taxon>Jaapia</taxon>
    </lineage>
</organism>
<keyword evidence="2" id="KW-1185">Reference proteome</keyword>
<dbReference type="HOGENOM" id="CLU_017901_0_0_1"/>
<name>A0A067PPQ1_9AGAM</name>
<evidence type="ECO:0000313" key="2">
    <source>
        <dbReference type="Proteomes" id="UP000027265"/>
    </source>
</evidence>
<gene>
    <name evidence="1" type="ORF">JAAARDRAFT_36253</name>
</gene>
<dbReference type="InterPro" id="IPR032675">
    <property type="entry name" value="LRR_dom_sf"/>
</dbReference>
<proteinExistence type="predicted"/>
<dbReference type="InParanoid" id="A0A067PPQ1"/>
<sequence length="461" mass="51703">MACFLELPVELLPIIVQFVVKPSHLALVCQTNKVFYRYAIPCLYERVLVFPWHRDGKSRVVKVFRTLAECPLLARHVRRLEIREFPKALSSEASDDLLANCTQGIKNCTNLIRCTWTRDGSLSSRVLESLLECPALEDLEINGHHNWQYDPQILWRFKNVSKVSLIMPSGPVIDVLPWWIKETRLRLRCLTLICKSSPLVTDGLLEIIAPGLPNLEQLSLIGCPKVTHHGILSILASSRVGITTLGLEALSSAFDMAEFSHQVESSQALSQLRSITLTISETFVAGWMANVQRLLASSPLEVFQVYTRGGSLGPTMSDDFCASVVDSHHSTLKRFSVHRMRVSLNAIDFICSRCTNLEQLFVVVDRESMRDLGPILSKAPRLRSVHINYPLDAQSVLAPLRSRADVLSALQNCIAPITQFGCNTRVWQVSKSWGEGDEVSEVNLSPYENPDIPDQFLVMRA</sequence>
<protein>
    <recommendedName>
        <fullName evidence="3">F-box domain-containing protein</fullName>
    </recommendedName>
</protein>
<dbReference type="AlphaFoldDB" id="A0A067PPQ1"/>
<evidence type="ECO:0008006" key="3">
    <source>
        <dbReference type="Google" id="ProtNLM"/>
    </source>
</evidence>
<accession>A0A067PPQ1</accession>
<dbReference type="Proteomes" id="UP000027265">
    <property type="component" value="Unassembled WGS sequence"/>
</dbReference>
<dbReference type="Gene3D" id="3.80.10.10">
    <property type="entry name" value="Ribonuclease Inhibitor"/>
    <property type="match status" value="1"/>
</dbReference>
<reference evidence="2" key="1">
    <citation type="journal article" date="2014" name="Proc. Natl. Acad. Sci. U.S.A.">
        <title>Extensive sampling of basidiomycete genomes demonstrates inadequacy of the white-rot/brown-rot paradigm for wood decay fungi.</title>
        <authorList>
            <person name="Riley R."/>
            <person name="Salamov A.A."/>
            <person name="Brown D.W."/>
            <person name="Nagy L.G."/>
            <person name="Floudas D."/>
            <person name="Held B.W."/>
            <person name="Levasseur A."/>
            <person name="Lombard V."/>
            <person name="Morin E."/>
            <person name="Otillar R."/>
            <person name="Lindquist E.A."/>
            <person name="Sun H."/>
            <person name="LaButti K.M."/>
            <person name="Schmutz J."/>
            <person name="Jabbour D."/>
            <person name="Luo H."/>
            <person name="Baker S.E."/>
            <person name="Pisabarro A.G."/>
            <person name="Walton J.D."/>
            <person name="Blanchette R.A."/>
            <person name="Henrissat B."/>
            <person name="Martin F."/>
            <person name="Cullen D."/>
            <person name="Hibbett D.S."/>
            <person name="Grigoriev I.V."/>
        </authorList>
    </citation>
    <scope>NUCLEOTIDE SEQUENCE [LARGE SCALE GENOMIC DNA]</scope>
    <source>
        <strain evidence="2">MUCL 33604</strain>
    </source>
</reference>
<dbReference type="EMBL" id="KL197721">
    <property type="protein sequence ID" value="KDQ56764.1"/>
    <property type="molecule type" value="Genomic_DNA"/>
</dbReference>
<dbReference type="STRING" id="933084.A0A067PPQ1"/>